<proteinExistence type="predicted"/>
<dbReference type="Pfam" id="PF12843">
    <property type="entry name" value="QSregVF_b"/>
    <property type="match status" value="1"/>
</dbReference>
<feature type="compositionally biased region" description="Basic and acidic residues" evidence="1">
    <location>
        <begin position="142"/>
        <end position="155"/>
    </location>
</feature>
<accession>A0ABR2T1Z1</accession>
<sequence length="233" mass="26104">MSSSIPMVKSIPPTDLIIDFGKYKGKMLGTLPSNYLRWVSKNLRAADNERWAKLADQVLQDPIYKDRMEWEFAENVLNGNNAKGIESSVSLLLEISERFGWDNEDKEGWSKVKFELLGTSNGGRLPRIRGDKGGIRGAKQVKKAESGDGDLGDKRRERRLRLKKEREDVGNGNKHKSLGDGGRSKGPPDADQTVEIFNPFPGREALLNKVLKNRRGFLFAGAELASEENKFIT</sequence>
<protein>
    <submittedName>
        <fullName evidence="2">Uncharacterized protein</fullName>
    </submittedName>
</protein>
<dbReference type="InterPro" id="IPR024530">
    <property type="entry name" value="QSregVF_b"/>
</dbReference>
<name>A0ABR2T1Z1_9ROSI</name>
<feature type="region of interest" description="Disordered" evidence="1">
    <location>
        <begin position="125"/>
        <end position="196"/>
    </location>
</feature>
<dbReference type="Proteomes" id="UP001396334">
    <property type="component" value="Unassembled WGS sequence"/>
</dbReference>
<gene>
    <name evidence="2" type="ORF">V6N11_032893</name>
</gene>
<dbReference type="PANTHER" id="PTHR38357">
    <property type="entry name" value="EXPRESSED PROTEIN"/>
    <property type="match status" value="1"/>
</dbReference>
<evidence type="ECO:0000313" key="2">
    <source>
        <dbReference type="EMBL" id="KAK9031518.1"/>
    </source>
</evidence>
<evidence type="ECO:0000313" key="3">
    <source>
        <dbReference type="Proteomes" id="UP001396334"/>
    </source>
</evidence>
<organism evidence="2 3">
    <name type="scientific">Hibiscus sabdariffa</name>
    <name type="common">roselle</name>
    <dbReference type="NCBI Taxonomy" id="183260"/>
    <lineage>
        <taxon>Eukaryota</taxon>
        <taxon>Viridiplantae</taxon>
        <taxon>Streptophyta</taxon>
        <taxon>Embryophyta</taxon>
        <taxon>Tracheophyta</taxon>
        <taxon>Spermatophyta</taxon>
        <taxon>Magnoliopsida</taxon>
        <taxon>eudicotyledons</taxon>
        <taxon>Gunneridae</taxon>
        <taxon>Pentapetalae</taxon>
        <taxon>rosids</taxon>
        <taxon>malvids</taxon>
        <taxon>Malvales</taxon>
        <taxon>Malvaceae</taxon>
        <taxon>Malvoideae</taxon>
        <taxon>Hibiscus</taxon>
    </lineage>
</organism>
<reference evidence="2 3" key="1">
    <citation type="journal article" date="2024" name="G3 (Bethesda)">
        <title>Genome assembly of Hibiscus sabdariffa L. provides insights into metabolisms of medicinal natural products.</title>
        <authorList>
            <person name="Kim T."/>
        </authorList>
    </citation>
    <scope>NUCLEOTIDE SEQUENCE [LARGE SCALE GENOMIC DNA]</scope>
    <source>
        <strain evidence="2">TK-2024</strain>
        <tissue evidence="2">Old leaves</tissue>
    </source>
</reference>
<evidence type="ECO:0000256" key="1">
    <source>
        <dbReference type="SAM" id="MobiDB-lite"/>
    </source>
</evidence>
<dbReference type="EMBL" id="JBBPBN010000010">
    <property type="protein sequence ID" value="KAK9031518.1"/>
    <property type="molecule type" value="Genomic_DNA"/>
</dbReference>
<keyword evidence="3" id="KW-1185">Reference proteome</keyword>
<comment type="caution">
    <text evidence="2">The sequence shown here is derived from an EMBL/GenBank/DDBJ whole genome shotgun (WGS) entry which is preliminary data.</text>
</comment>
<dbReference type="PANTHER" id="PTHR38357:SF1">
    <property type="entry name" value="EXPRESSED PROTEIN"/>
    <property type="match status" value="1"/>
</dbReference>